<sequence>MQVWDLSPGYLNDEELLTQRHWVISLLANRGKPEGDGAAQARHWSHCLNALRCVEAWINAECRLRELAVSMDAQSTQLAPLNLVWPKLMAPGAQLVELANVADRAPGRIPLPQTTKGLWTHHKYSVAARSMDAYRAISVKVATGKGRDNFDWVAAEVMGQLRVRPSRESLRDALMQMWGYVAAAGAVQSRLFDDFPALFAEIQKRTSVQANHYLLTSTALSELSVWLEGPGGAEF</sequence>
<dbReference type="RefSeq" id="WP_290265157.1">
    <property type="nucleotide sequence ID" value="NZ_JAUFQG010000006.1"/>
</dbReference>
<organism evidence="1 2">
    <name type="scientific">Simiduia curdlanivorans</name>
    <dbReference type="NCBI Taxonomy" id="1492769"/>
    <lineage>
        <taxon>Bacteria</taxon>
        <taxon>Pseudomonadati</taxon>
        <taxon>Pseudomonadota</taxon>
        <taxon>Gammaproteobacteria</taxon>
        <taxon>Cellvibrionales</taxon>
        <taxon>Cellvibrionaceae</taxon>
        <taxon>Simiduia</taxon>
    </lineage>
</organism>
<proteinExistence type="predicted"/>
<evidence type="ECO:0000313" key="2">
    <source>
        <dbReference type="Proteomes" id="UP001595840"/>
    </source>
</evidence>
<evidence type="ECO:0000313" key="1">
    <source>
        <dbReference type="EMBL" id="MFC4363081.1"/>
    </source>
</evidence>
<name>A0ABV8V596_9GAMM</name>
<dbReference type="Proteomes" id="UP001595840">
    <property type="component" value="Unassembled WGS sequence"/>
</dbReference>
<protein>
    <submittedName>
        <fullName evidence="1">Uncharacterized protein</fullName>
    </submittedName>
</protein>
<accession>A0ABV8V596</accession>
<comment type="caution">
    <text evidence="1">The sequence shown here is derived from an EMBL/GenBank/DDBJ whole genome shotgun (WGS) entry which is preliminary data.</text>
</comment>
<gene>
    <name evidence="1" type="ORF">ACFOX3_12260</name>
</gene>
<dbReference type="EMBL" id="JBHSCX010000015">
    <property type="protein sequence ID" value="MFC4363081.1"/>
    <property type="molecule type" value="Genomic_DNA"/>
</dbReference>
<keyword evidence="2" id="KW-1185">Reference proteome</keyword>
<reference evidence="2" key="1">
    <citation type="journal article" date="2019" name="Int. J. Syst. Evol. Microbiol.">
        <title>The Global Catalogue of Microorganisms (GCM) 10K type strain sequencing project: providing services to taxonomists for standard genome sequencing and annotation.</title>
        <authorList>
            <consortium name="The Broad Institute Genomics Platform"/>
            <consortium name="The Broad Institute Genome Sequencing Center for Infectious Disease"/>
            <person name="Wu L."/>
            <person name="Ma J."/>
        </authorList>
    </citation>
    <scope>NUCLEOTIDE SEQUENCE [LARGE SCALE GENOMIC DNA]</scope>
    <source>
        <strain evidence="2">CECT 8570</strain>
    </source>
</reference>